<proteinExistence type="predicted"/>
<name>A0A0D0B4I5_9AGAR</name>
<accession>A0A0D0B4I5</accession>
<keyword evidence="1" id="KW-0677">Repeat</keyword>
<gene>
    <name evidence="3" type="ORF">GYMLUDRAFT_143802</name>
</gene>
<evidence type="ECO:0000313" key="4">
    <source>
        <dbReference type="Proteomes" id="UP000053593"/>
    </source>
</evidence>
<organism evidence="3 4">
    <name type="scientific">Collybiopsis luxurians FD-317 M1</name>
    <dbReference type="NCBI Taxonomy" id="944289"/>
    <lineage>
        <taxon>Eukaryota</taxon>
        <taxon>Fungi</taxon>
        <taxon>Dikarya</taxon>
        <taxon>Basidiomycota</taxon>
        <taxon>Agaricomycotina</taxon>
        <taxon>Agaricomycetes</taxon>
        <taxon>Agaricomycetidae</taxon>
        <taxon>Agaricales</taxon>
        <taxon>Marasmiineae</taxon>
        <taxon>Omphalotaceae</taxon>
        <taxon>Collybiopsis</taxon>
        <taxon>Collybiopsis luxurians</taxon>
    </lineage>
</organism>
<dbReference type="InterPro" id="IPR027417">
    <property type="entry name" value="P-loop_NTPase"/>
</dbReference>
<evidence type="ECO:0000313" key="3">
    <source>
        <dbReference type="EMBL" id="KIK58210.1"/>
    </source>
</evidence>
<dbReference type="OrthoDB" id="3269932at2759"/>
<dbReference type="SUPFAM" id="SSF52540">
    <property type="entry name" value="P-loop containing nucleoside triphosphate hydrolases"/>
    <property type="match status" value="1"/>
</dbReference>
<dbReference type="InterPro" id="IPR056884">
    <property type="entry name" value="NPHP3-like_N"/>
</dbReference>
<dbReference type="EMBL" id="KN834786">
    <property type="protein sequence ID" value="KIK58210.1"/>
    <property type="molecule type" value="Genomic_DNA"/>
</dbReference>
<dbReference type="PANTHER" id="PTHR10039">
    <property type="entry name" value="AMELOGENIN"/>
    <property type="match status" value="1"/>
</dbReference>
<protein>
    <recommendedName>
        <fullName evidence="2">Nephrocystin 3-like N-terminal domain-containing protein</fullName>
    </recommendedName>
</protein>
<reference evidence="3 4" key="1">
    <citation type="submission" date="2014-04" db="EMBL/GenBank/DDBJ databases">
        <title>Evolutionary Origins and Diversification of the Mycorrhizal Mutualists.</title>
        <authorList>
            <consortium name="DOE Joint Genome Institute"/>
            <consortium name="Mycorrhizal Genomics Consortium"/>
            <person name="Kohler A."/>
            <person name="Kuo A."/>
            <person name="Nagy L.G."/>
            <person name="Floudas D."/>
            <person name="Copeland A."/>
            <person name="Barry K.W."/>
            <person name="Cichocki N."/>
            <person name="Veneault-Fourrey C."/>
            <person name="LaButti K."/>
            <person name="Lindquist E.A."/>
            <person name="Lipzen A."/>
            <person name="Lundell T."/>
            <person name="Morin E."/>
            <person name="Murat C."/>
            <person name="Riley R."/>
            <person name="Ohm R."/>
            <person name="Sun H."/>
            <person name="Tunlid A."/>
            <person name="Henrissat B."/>
            <person name="Grigoriev I.V."/>
            <person name="Hibbett D.S."/>
            <person name="Martin F."/>
        </authorList>
    </citation>
    <scope>NUCLEOTIDE SEQUENCE [LARGE SCALE GENOMIC DNA]</scope>
    <source>
        <strain evidence="3 4">FD-317 M1</strain>
    </source>
</reference>
<dbReference type="HOGENOM" id="CLU_000288_6_8_1"/>
<evidence type="ECO:0000259" key="2">
    <source>
        <dbReference type="Pfam" id="PF24883"/>
    </source>
</evidence>
<dbReference type="Pfam" id="PF24883">
    <property type="entry name" value="NPHP3_N"/>
    <property type="match status" value="1"/>
</dbReference>
<feature type="non-terminal residue" evidence="3">
    <location>
        <position position="140"/>
    </location>
</feature>
<sequence>CLPGTRIQILTRLNHWALTSKGQVFWMSGMTGTGKSTIANTLCKIFGDNKILAGTFFCSRQLPACREYTKIIPTIVYQLAHFSQEFADALVKELQNDLDVINQDVPKQMALLLNPWKAIANDKKLAGVTPVIVIDALDEC</sequence>
<evidence type="ECO:0000256" key="1">
    <source>
        <dbReference type="ARBA" id="ARBA00022737"/>
    </source>
</evidence>
<dbReference type="Proteomes" id="UP000053593">
    <property type="component" value="Unassembled WGS sequence"/>
</dbReference>
<dbReference type="Gene3D" id="3.40.50.300">
    <property type="entry name" value="P-loop containing nucleotide triphosphate hydrolases"/>
    <property type="match status" value="1"/>
</dbReference>
<feature type="domain" description="Nephrocystin 3-like N-terminal" evidence="2">
    <location>
        <begin position="13"/>
        <end position="140"/>
    </location>
</feature>
<dbReference type="AlphaFoldDB" id="A0A0D0B4I5"/>
<keyword evidence="4" id="KW-1185">Reference proteome</keyword>
<feature type="non-terminal residue" evidence="3">
    <location>
        <position position="1"/>
    </location>
</feature>